<feature type="non-terminal residue" evidence="1">
    <location>
        <position position="1"/>
    </location>
</feature>
<proteinExistence type="predicted"/>
<accession>A0AAV6GWV3</accession>
<keyword evidence="2" id="KW-1185">Reference proteome</keyword>
<gene>
    <name evidence="1" type="ORF">AALO_G00095650</name>
</gene>
<evidence type="ECO:0000313" key="2">
    <source>
        <dbReference type="Proteomes" id="UP000823561"/>
    </source>
</evidence>
<reference evidence="1" key="1">
    <citation type="submission" date="2020-10" db="EMBL/GenBank/DDBJ databases">
        <title>Chromosome-scale genome assembly of the Allis shad, Alosa alosa.</title>
        <authorList>
            <person name="Margot Z."/>
            <person name="Christophe K."/>
            <person name="Cabau C."/>
            <person name="Louis A."/>
            <person name="Berthelot C."/>
            <person name="Parey E."/>
            <person name="Roest Crollius H."/>
            <person name="Montfort J."/>
            <person name="Robinson-Rechavi M."/>
            <person name="Bucao C."/>
            <person name="Bouchez O."/>
            <person name="Gislard M."/>
            <person name="Lluch J."/>
            <person name="Milhes M."/>
            <person name="Lampietro C."/>
            <person name="Lopez Roques C."/>
            <person name="Donnadieu C."/>
            <person name="Braasch I."/>
            <person name="Desvignes T."/>
            <person name="Postlethwait J."/>
            <person name="Bobe J."/>
            <person name="Guiguen Y."/>
        </authorList>
    </citation>
    <scope>NUCLEOTIDE SEQUENCE</scope>
    <source>
        <strain evidence="1">M-15738</strain>
        <tissue evidence="1">Blood</tissue>
    </source>
</reference>
<protein>
    <submittedName>
        <fullName evidence="1">Uncharacterized protein</fullName>
    </submittedName>
</protein>
<dbReference type="EMBL" id="JADWDJ010000007">
    <property type="protein sequence ID" value="KAG5278142.1"/>
    <property type="molecule type" value="Genomic_DNA"/>
</dbReference>
<name>A0AAV6GWV3_9TELE</name>
<dbReference type="AlphaFoldDB" id="A0AAV6GWV3"/>
<dbReference type="Proteomes" id="UP000823561">
    <property type="component" value="Chromosome 7"/>
</dbReference>
<evidence type="ECO:0000313" key="1">
    <source>
        <dbReference type="EMBL" id="KAG5278142.1"/>
    </source>
</evidence>
<sequence>INIKILNSLFITSLNIPSWRKSSYLNFGNVKFFLMSLFCDTANLLPMLAPHIDKRNLSAPCCQKGLWARQVKRKTCGLKPSLNEIDGSTLLISELKLLSFTFSRPTISCGCATLPEDSVIPHLLIPQD</sequence>
<comment type="caution">
    <text evidence="1">The sequence shown here is derived from an EMBL/GenBank/DDBJ whole genome shotgun (WGS) entry which is preliminary data.</text>
</comment>
<organism evidence="1 2">
    <name type="scientific">Alosa alosa</name>
    <name type="common">allis shad</name>
    <dbReference type="NCBI Taxonomy" id="278164"/>
    <lineage>
        <taxon>Eukaryota</taxon>
        <taxon>Metazoa</taxon>
        <taxon>Chordata</taxon>
        <taxon>Craniata</taxon>
        <taxon>Vertebrata</taxon>
        <taxon>Euteleostomi</taxon>
        <taxon>Actinopterygii</taxon>
        <taxon>Neopterygii</taxon>
        <taxon>Teleostei</taxon>
        <taxon>Clupei</taxon>
        <taxon>Clupeiformes</taxon>
        <taxon>Clupeoidei</taxon>
        <taxon>Clupeidae</taxon>
        <taxon>Alosa</taxon>
    </lineage>
</organism>